<sequence>MSTRYTLDMDLKDVVNVDVLSTKDKKVTAAKETKARFEERFMIEKNWWFFTKLSVDGD</sequence>
<evidence type="ECO:0000313" key="1">
    <source>
        <dbReference type="EMBL" id="PHT92338.1"/>
    </source>
</evidence>
<reference evidence="1 2" key="1">
    <citation type="journal article" date="2014" name="Nat. Genet.">
        <title>Genome sequence of the hot pepper provides insights into the evolution of pungency in Capsicum species.</title>
        <authorList>
            <person name="Kim S."/>
            <person name="Park M."/>
            <person name="Yeom S.I."/>
            <person name="Kim Y.M."/>
            <person name="Lee J.M."/>
            <person name="Lee H.A."/>
            <person name="Seo E."/>
            <person name="Choi J."/>
            <person name="Cheong K."/>
            <person name="Kim K.T."/>
            <person name="Jung K."/>
            <person name="Lee G.W."/>
            <person name="Oh S.K."/>
            <person name="Bae C."/>
            <person name="Kim S.B."/>
            <person name="Lee H.Y."/>
            <person name="Kim S.Y."/>
            <person name="Kim M.S."/>
            <person name="Kang B.C."/>
            <person name="Jo Y.D."/>
            <person name="Yang H.B."/>
            <person name="Jeong H.J."/>
            <person name="Kang W.H."/>
            <person name="Kwon J.K."/>
            <person name="Shin C."/>
            <person name="Lim J.Y."/>
            <person name="Park J.H."/>
            <person name="Huh J.H."/>
            <person name="Kim J.S."/>
            <person name="Kim B.D."/>
            <person name="Cohen O."/>
            <person name="Paran I."/>
            <person name="Suh M.C."/>
            <person name="Lee S.B."/>
            <person name="Kim Y.K."/>
            <person name="Shin Y."/>
            <person name="Noh S.J."/>
            <person name="Park J."/>
            <person name="Seo Y.S."/>
            <person name="Kwon S.Y."/>
            <person name="Kim H.A."/>
            <person name="Park J.M."/>
            <person name="Kim H.J."/>
            <person name="Choi S.B."/>
            <person name="Bosland P.W."/>
            <person name="Reeves G."/>
            <person name="Jo S.H."/>
            <person name="Lee B.W."/>
            <person name="Cho H.T."/>
            <person name="Choi H.S."/>
            <person name="Lee M.S."/>
            <person name="Yu Y."/>
            <person name="Do Choi Y."/>
            <person name="Park B.S."/>
            <person name="van Deynze A."/>
            <person name="Ashrafi H."/>
            <person name="Hill T."/>
            <person name="Kim W.T."/>
            <person name="Pai H.S."/>
            <person name="Ahn H.K."/>
            <person name="Yeam I."/>
            <person name="Giovannoni J.J."/>
            <person name="Rose J.K."/>
            <person name="Sorensen I."/>
            <person name="Lee S.J."/>
            <person name="Kim R.W."/>
            <person name="Choi I.Y."/>
            <person name="Choi B.S."/>
            <person name="Lim J.S."/>
            <person name="Lee Y.H."/>
            <person name="Choi D."/>
        </authorList>
    </citation>
    <scope>NUCLEOTIDE SEQUENCE [LARGE SCALE GENOMIC DNA]</scope>
    <source>
        <strain evidence="2">cv. CM334</strain>
    </source>
</reference>
<keyword evidence="1" id="KW-0689">Ribosomal protein</keyword>
<dbReference type="GO" id="GO:0003735">
    <property type="term" value="F:structural constituent of ribosome"/>
    <property type="evidence" value="ECO:0000318"/>
    <property type="project" value="GO_Central"/>
</dbReference>
<dbReference type="InterPro" id="IPR038655">
    <property type="entry name" value="Ribosomal_eL27_sf"/>
</dbReference>
<dbReference type="STRING" id="4072.A0A2G3ADS6"/>
<organism evidence="1 2">
    <name type="scientific">Capsicum annuum</name>
    <name type="common">Capsicum pepper</name>
    <dbReference type="NCBI Taxonomy" id="4072"/>
    <lineage>
        <taxon>Eukaryota</taxon>
        <taxon>Viridiplantae</taxon>
        <taxon>Streptophyta</taxon>
        <taxon>Embryophyta</taxon>
        <taxon>Tracheophyta</taxon>
        <taxon>Spermatophyta</taxon>
        <taxon>Magnoliopsida</taxon>
        <taxon>eudicotyledons</taxon>
        <taxon>Gunneridae</taxon>
        <taxon>Pentapetalae</taxon>
        <taxon>asterids</taxon>
        <taxon>lamiids</taxon>
        <taxon>Solanales</taxon>
        <taxon>Solanaceae</taxon>
        <taxon>Solanoideae</taxon>
        <taxon>Capsiceae</taxon>
        <taxon>Capsicum</taxon>
    </lineage>
</organism>
<reference evidence="1 2" key="2">
    <citation type="journal article" date="2017" name="Genome Biol.">
        <title>New reference genome sequences of hot pepper reveal the massive evolution of plant disease-resistance genes by retroduplication.</title>
        <authorList>
            <person name="Kim S."/>
            <person name="Park J."/>
            <person name="Yeom S.I."/>
            <person name="Kim Y.M."/>
            <person name="Seo E."/>
            <person name="Kim K.T."/>
            <person name="Kim M.S."/>
            <person name="Lee J.M."/>
            <person name="Cheong K."/>
            <person name="Shin H.S."/>
            <person name="Kim S.B."/>
            <person name="Han K."/>
            <person name="Lee J."/>
            <person name="Park M."/>
            <person name="Lee H.A."/>
            <person name="Lee H.Y."/>
            <person name="Lee Y."/>
            <person name="Oh S."/>
            <person name="Lee J.H."/>
            <person name="Choi E."/>
            <person name="Choi E."/>
            <person name="Lee S.E."/>
            <person name="Jeon J."/>
            <person name="Kim H."/>
            <person name="Choi G."/>
            <person name="Song H."/>
            <person name="Lee J."/>
            <person name="Lee S.C."/>
            <person name="Kwon J.K."/>
            <person name="Lee H.Y."/>
            <person name="Koo N."/>
            <person name="Hong Y."/>
            <person name="Kim R.W."/>
            <person name="Kang W.H."/>
            <person name="Huh J.H."/>
            <person name="Kang B.C."/>
            <person name="Yang T.J."/>
            <person name="Lee Y.H."/>
            <person name="Bennetzen J.L."/>
            <person name="Choi D."/>
        </authorList>
    </citation>
    <scope>NUCLEOTIDE SEQUENCE [LARGE SCALE GENOMIC DNA]</scope>
    <source>
        <strain evidence="2">cv. CM334</strain>
    </source>
</reference>
<dbReference type="PANTHER" id="PTHR10497">
    <property type="entry name" value="60S RIBOSOMAL PROTEIN L27"/>
    <property type="match status" value="1"/>
</dbReference>
<name>A0A2G3ADS6_CAPAN</name>
<dbReference type="Proteomes" id="UP000222542">
    <property type="component" value="Unassembled WGS sequence"/>
</dbReference>
<dbReference type="EMBL" id="AYRZ02000001">
    <property type="protein sequence ID" value="PHT92338.1"/>
    <property type="molecule type" value="Genomic_DNA"/>
</dbReference>
<gene>
    <name evidence="1" type="ORF">T459_00220</name>
</gene>
<protein>
    <submittedName>
        <fullName evidence="1">60S ribosomal protein L27</fullName>
    </submittedName>
</protein>
<dbReference type="Gramene" id="PHT92338">
    <property type="protein sequence ID" value="PHT92338"/>
    <property type="gene ID" value="T459_00220"/>
</dbReference>
<dbReference type="InterPro" id="IPR001141">
    <property type="entry name" value="Ribosomal_eL27"/>
</dbReference>
<accession>A0A2G3ADS6</accession>
<dbReference type="Gene3D" id="2.30.30.770">
    <property type="match status" value="1"/>
</dbReference>
<dbReference type="OMA" id="FEERFMI"/>
<dbReference type="Pfam" id="PF01777">
    <property type="entry name" value="Ribosomal_L27e"/>
    <property type="match status" value="1"/>
</dbReference>
<evidence type="ECO:0000313" key="2">
    <source>
        <dbReference type="Proteomes" id="UP000222542"/>
    </source>
</evidence>
<dbReference type="AlphaFoldDB" id="A0A2G3ADS6"/>
<comment type="caution">
    <text evidence="1">The sequence shown here is derived from an EMBL/GenBank/DDBJ whole genome shotgun (WGS) entry which is preliminary data.</text>
</comment>
<dbReference type="GO" id="GO:0022625">
    <property type="term" value="C:cytosolic large ribosomal subunit"/>
    <property type="evidence" value="ECO:0000318"/>
    <property type="project" value="GO_Central"/>
</dbReference>
<keyword evidence="2" id="KW-1185">Reference proteome</keyword>
<keyword evidence="1" id="KW-0687">Ribonucleoprotein</keyword>
<proteinExistence type="predicted"/>
<dbReference type="GO" id="GO:0006412">
    <property type="term" value="P:translation"/>
    <property type="evidence" value="ECO:0007669"/>
    <property type="project" value="InterPro"/>
</dbReference>